<dbReference type="EMBL" id="JAFIDN010000013">
    <property type="protein sequence ID" value="MBP3193730.1"/>
    <property type="molecule type" value="Genomic_DNA"/>
</dbReference>
<comment type="caution">
    <text evidence="16">The sequence shown here is derived from an EMBL/GenBank/DDBJ whole genome shotgun (WGS) entry which is preliminary data.</text>
</comment>
<dbReference type="Gene3D" id="3.30.930.10">
    <property type="entry name" value="Bira Bifunctional Protein, Domain 2"/>
    <property type="match status" value="1"/>
</dbReference>
<dbReference type="GO" id="GO:0004826">
    <property type="term" value="F:phenylalanine-tRNA ligase activity"/>
    <property type="evidence" value="ECO:0007669"/>
    <property type="project" value="UniProtKB-UniRule"/>
</dbReference>
<dbReference type="EC" id="6.1.1.20" evidence="13"/>
<dbReference type="InterPro" id="IPR022911">
    <property type="entry name" value="Phe_tRNA_ligase_alpha1_bac"/>
</dbReference>
<comment type="cofactor">
    <cofactor evidence="13">
        <name>Mg(2+)</name>
        <dbReference type="ChEBI" id="CHEBI:18420"/>
    </cofactor>
    <text evidence="13">Binds 2 magnesium ions per tetramer.</text>
</comment>
<dbReference type="RefSeq" id="WP_210513186.1">
    <property type="nucleotide sequence ID" value="NZ_JAFIDN010000013.1"/>
</dbReference>
<reference evidence="16" key="1">
    <citation type="submission" date="2021-02" db="EMBL/GenBank/DDBJ databases">
        <title>Natronogracilivirga saccharolytica gen. nov. sp. nov. a new anaerobic, haloalkiliphilic carbohydrate-fermenting bacterium from soda lake and proposing of Cyclonatronumiaceae fam. nov. in the phylum Balneolaeota.</title>
        <authorList>
            <person name="Zhilina T.N."/>
            <person name="Sorokin D.Y."/>
            <person name="Zavarzina D.G."/>
            <person name="Toshchakov S.V."/>
            <person name="Kublanov I.V."/>
        </authorList>
    </citation>
    <scope>NUCLEOTIDE SEQUENCE</scope>
    <source>
        <strain evidence="16">Z-1702</strain>
    </source>
</reference>
<evidence type="ECO:0000313" key="16">
    <source>
        <dbReference type="EMBL" id="MBP3193730.1"/>
    </source>
</evidence>
<keyword evidence="6 13" id="KW-0479">Metal-binding</keyword>
<dbReference type="HAMAP" id="MF_00281">
    <property type="entry name" value="Phe_tRNA_synth_alpha1"/>
    <property type="match status" value="1"/>
</dbReference>
<evidence type="ECO:0000256" key="4">
    <source>
        <dbReference type="ARBA" id="ARBA00022490"/>
    </source>
</evidence>
<dbReference type="GO" id="GO:0000287">
    <property type="term" value="F:magnesium ion binding"/>
    <property type="evidence" value="ECO:0007669"/>
    <property type="project" value="UniProtKB-UniRule"/>
</dbReference>
<sequence length="338" mass="38656">MPSNTDIEKIRKDLEDARLDSEEALEAFRLKYLSRKGIITDLLAGIGKAAPEDRARLGKELNALKQKAKSRFEEAKSALASDTSRTLTASDDPSLPPLPLPVGSEHPLSQTMNEIKSIFYRLGFTIADGPELEDDFHNFTALNFPPEHPARDMQDTFFIRKDEQDPGRDLVLRTHTSPVQIRLMKEQAPPVRAIMPGRVYRNESITAKSYCLFHQVEGLYVDKNVSLADLKHTLITFASHLFGKQLKYRIRPSFFPFTEPSLEMDIWWETDNRPGQWMEILGAGMVHPNVLKAVDVDPEKWTGFAFGMGVERITMSRYEIDDIRLLYDNDLRFLEQFP</sequence>
<comment type="similarity">
    <text evidence="2 13">Belongs to the class-II aminoacyl-tRNA synthetase family. Phe-tRNA synthetase alpha subunit type 1 subfamily.</text>
</comment>
<feature type="region of interest" description="Disordered" evidence="14">
    <location>
        <begin position="77"/>
        <end position="107"/>
    </location>
</feature>
<dbReference type="Proteomes" id="UP000673975">
    <property type="component" value="Unassembled WGS sequence"/>
</dbReference>
<dbReference type="InterPro" id="IPR045864">
    <property type="entry name" value="aa-tRNA-synth_II/BPL/LPL"/>
</dbReference>
<evidence type="ECO:0000256" key="5">
    <source>
        <dbReference type="ARBA" id="ARBA00022598"/>
    </source>
</evidence>
<dbReference type="PANTHER" id="PTHR11538">
    <property type="entry name" value="PHENYLALANYL-TRNA SYNTHETASE"/>
    <property type="match status" value="1"/>
</dbReference>
<evidence type="ECO:0000256" key="9">
    <source>
        <dbReference type="ARBA" id="ARBA00022842"/>
    </source>
</evidence>
<dbReference type="PROSITE" id="PS50862">
    <property type="entry name" value="AA_TRNA_LIGASE_II"/>
    <property type="match status" value="1"/>
</dbReference>
<dbReference type="PANTHER" id="PTHR11538:SF41">
    <property type="entry name" value="PHENYLALANINE--TRNA LIGASE, MITOCHONDRIAL"/>
    <property type="match status" value="1"/>
</dbReference>
<comment type="subcellular location">
    <subcellularLocation>
        <location evidence="1 13">Cytoplasm</location>
    </subcellularLocation>
</comment>
<evidence type="ECO:0000256" key="10">
    <source>
        <dbReference type="ARBA" id="ARBA00022917"/>
    </source>
</evidence>
<evidence type="ECO:0000256" key="3">
    <source>
        <dbReference type="ARBA" id="ARBA00011209"/>
    </source>
</evidence>
<dbReference type="SUPFAM" id="SSF55681">
    <property type="entry name" value="Class II aaRS and biotin synthetases"/>
    <property type="match status" value="1"/>
</dbReference>
<evidence type="ECO:0000256" key="2">
    <source>
        <dbReference type="ARBA" id="ARBA00010207"/>
    </source>
</evidence>
<dbReference type="GO" id="GO:0005524">
    <property type="term" value="F:ATP binding"/>
    <property type="evidence" value="ECO:0007669"/>
    <property type="project" value="UniProtKB-UniRule"/>
</dbReference>
<feature type="binding site" evidence="13">
    <location>
        <position position="259"/>
    </location>
    <ligand>
        <name>Mg(2+)</name>
        <dbReference type="ChEBI" id="CHEBI:18420"/>
        <note>shared with beta subunit</note>
    </ligand>
</feature>
<dbReference type="GO" id="GO:0006432">
    <property type="term" value="P:phenylalanyl-tRNA aminoacylation"/>
    <property type="evidence" value="ECO:0007669"/>
    <property type="project" value="UniProtKB-UniRule"/>
</dbReference>
<evidence type="ECO:0000256" key="11">
    <source>
        <dbReference type="ARBA" id="ARBA00023146"/>
    </source>
</evidence>
<dbReference type="InterPro" id="IPR006195">
    <property type="entry name" value="aa-tRNA-synth_II"/>
</dbReference>
<keyword evidence="9 13" id="KW-0460">Magnesium</keyword>
<name>A0A8J7UVR4_9BACT</name>
<dbReference type="NCBIfam" id="TIGR00468">
    <property type="entry name" value="pheS"/>
    <property type="match status" value="1"/>
</dbReference>
<keyword evidence="7 13" id="KW-0547">Nucleotide-binding</keyword>
<comment type="catalytic activity">
    <reaction evidence="12 13">
        <text>tRNA(Phe) + L-phenylalanine + ATP = L-phenylalanyl-tRNA(Phe) + AMP + diphosphate + H(+)</text>
        <dbReference type="Rhea" id="RHEA:19413"/>
        <dbReference type="Rhea" id="RHEA-COMP:9668"/>
        <dbReference type="Rhea" id="RHEA-COMP:9699"/>
        <dbReference type="ChEBI" id="CHEBI:15378"/>
        <dbReference type="ChEBI" id="CHEBI:30616"/>
        <dbReference type="ChEBI" id="CHEBI:33019"/>
        <dbReference type="ChEBI" id="CHEBI:58095"/>
        <dbReference type="ChEBI" id="CHEBI:78442"/>
        <dbReference type="ChEBI" id="CHEBI:78531"/>
        <dbReference type="ChEBI" id="CHEBI:456215"/>
        <dbReference type="EC" id="6.1.1.20"/>
    </reaction>
</comment>
<dbReference type="AlphaFoldDB" id="A0A8J7UVR4"/>
<evidence type="ECO:0000256" key="14">
    <source>
        <dbReference type="SAM" id="MobiDB-lite"/>
    </source>
</evidence>
<dbReference type="GO" id="GO:0000049">
    <property type="term" value="F:tRNA binding"/>
    <property type="evidence" value="ECO:0007669"/>
    <property type="project" value="InterPro"/>
</dbReference>
<comment type="subunit">
    <text evidence="3 13">Tetramer of two alpha and two beta subunits.</text>
</comment>
<dbReference type="GO" id="GO:0005737">
    <property type="term" value="C:cytoplasm"/>
    <property type="evidence" value="ECO:0007669"/>
    <property type="project" value="UniProtKB-SubCell"/>
</dbReference>
<keyword evidence="10 13" id="KW-0648">Protein biosynthesis</keyword>
<evidence type="ECO:0000256" key="7">
    <source>
        <dbReference type="ARBA" id="ARBA00022741"/>
    </source>
</evidence>
<evidence type="ECO:0000313" key="17">
    <source>
        <dbReference type="Proteomes" id="UP000673975"/>
    </source>
</evidence>
<gene>
    <name evidence="13 16" type="primary">pheS</name>
    <name evidence="16" type="ORF">NATSA_13720</name>
</gene>
<dbReference type="InterPro" id="IPR004529">
    <property type="entry name" value="Phe-tRNA-synth_IIc_asu"/>
</dbReference>
<dbReference type="InterPro" id="IPR002319">
    <property type="entry name" value="Phenylalanyl-tRNA_Synthase"/>
</dbReference>
<keyword evidence="11 13" id="KW-0030">Aminoacyl-tRNA synthetase</keyword>
<dbReference type="Pfam" id="PF02912">
    <property type="entry name" value="Phe_tRNA-synt_N"/>
    <property type="match status" value="1"/>
</dbReference>
<keyword evidence="5 13" id="KW-0436">Ligase</keyword>
<evidence type="ECO:0000256" key="6">
    <source>
        <dbReference type="ARBA" id="ARBA00022723"/>
    </source>
</evidence>
<proteinExistence type="inferred from homology"/>
<dbReference type="InterPro" id="IPR004188">
    <property type="entry name" value="Phe-tRNA_ligase_II_N"/>
</dbReference>
<accession>A0A8J7UVR4</accession>
<dbReference type="SUPFAM" id="SSF46589">
    <property type="entry name" value="tRNA-binding arm"/>
    <property type="match status" value="1"/>
</dbReference>
<dbReference type="CDD" id="cd00496">
    <property type="entry name" value="PheRS_alpha_core"/>
    <property type="match status" value="1"/>
</dbReference>
<feature type="compositionally biased region" description="Polar residues" evidence="14">
    <location>
        <begin position="80"/>
        <end position="89"/>
    </location>
</feature>
<keyword evidence="8 13" id="KW-0067">ATP-binding</keyword>
<feature type="domain" description="Aminoacyl-transfer RNA synthetases class-II family profile" evidence="15">
    <location>
        <begin position="115"/>
        <end position="338"/>
    </location>
</feature>
<evidence type="ECO:0000259" key="15">
    <source>
        <dbReference type="PROSITE" id="PS50862"/>
    </source>
</evidence>
<keyword evidence="4 13" id="KW-0963">Cytoplasm</keyword>
<keyword evidence="17" id="KW-1185">Reference proteome</keyword>
<evidence type="ECO:0000256" key="13">
    <source>
        <dbReference type="HAMAP-Rule" id="MF_00281"/>
    </source>
</evidence>
<evidence type="ECO:0000256" key="8">
    <source>
        <dbReference type="ARBA" id="ARBA00022840"/>
    </source>
</evidence>
<dbReference type="Pfam" id="PF01409">
    <property type="entry name" value="tRNA-synt_2d"/>
    <property type="match status" value="1"/>
</dbReference>
<dbReference type="InterPro" id="IPR010978">
    <property type="entry name" value="tRNA-bd_arm"/>
</dbReference>
<evidence type="ECO:0000256" key="12">
    <source>
        <dbReference type="ARBA" id="ARBA00049255"/>
    </source>
</evidence>
<protein>
    <recommendedName>
        <fullName evidence="13">Phenylalanine--tRNA ligase alpha subunit</fullName>
        <ecNumber evidence="13">6.1.1.20</ecNumber>
    </recommendedName>
    <alternativeName>
        <fullName evidence="13">Phenylalanyl-tRNA synthetase alpha subunit</fullName>
        <shortName evidence="13">PheRS</shortName>
    </alternativeName>
</protein>
<organism evidence="16 17">
    <name type="scientific">Natronogracilivirga saccharolytica</name>
    <dbReference type="NCBI Taxonomy" id="2812953"/>
    <lineage>
        <taxon>Bacteria</taxon>
        <taxon>Pseudomonadati</taxon>
        <taxon>Balneolota</taxon>
        <taxon>Balneolia</taxon>
        <taxon>Balneolales</taxon>
        <taxon>Cyclonatronaceae</taxon>
        <taxon>Natronogracilivirga</taxon>
    </lineage>
</organism>
<evidence type="ECO:0000256" key="1">
    <source>
        <dbReference type="ARBA" id="ARBA00004496"/>
    </source>
</evidence>